<dbReference type="RefSeq" id="WP_121740112.1">
    <property type="nucleotide sequence ID" value="NZ_CP032153.1"/>
</dbReference>
<evidence type="ECO:0000313" key="3">
    <source>
        <dbReference type="EMBL" id="AYN22749.1"/>
    </source>
</evidence>
<dbReference type="InterPro" id="IPR037873">
    <property type="entry name" value="BamE-like"/>
</dbReference>
<evidence type="ECO:0000256" key="1">
    <source>
        <dbReference type="ARBA" id="ARBA00022729"/>
    </source>
</evidence>
<organism evidence="3 4">
    <name type="scientific">Alcaligenes aquatilis</name>
    <dbReference type="NCBI Taxonomy" id="323284"/>
    <lineage>
        <taxon>Bacteria</taxon>
        <taxon>Pseudomonadati</taxon>
        <taxon>Pseudomonadota</taxon>
        <taxon>Betaproteobacteria</taxon>
        <taxon>Burkholderiales</taxon>
        <taxon>Alcaligenaceae</taxon>
        <taxon>Alcaligenes</taxon>
    </lineage>
</organism>
<dbReference type="Gene3D" id="3.30.1450.10">
    <property type="match status" value="1"/>
</dbReference>
<evidence type="ECO:0000313" key="4">
    <source>
        <dbReference type="Proteomes" id="UP000268070"/>
    </source>
</evidence>
<reference evidence="3 4" key="1">
    <citation type="submission" date="2018-09" db="EMBL/GenBank/DDBJ databases">
        <title>Complete genome sequence of the hydrocarbonoclastic bacterium Alcaligenes aquatilis QD168, isolated from a crude-oil polluted marine sediment of Central Chile.</title>
        <authorList>
            <person name="Duran R.E."/>
            <person name="Barra B."/>
            <person name="Salva-Serra F."/>
            <person name="Mendez V."/>
            <person name="Moore E.R.B."/>
            <person name="Seeger M."/>
        </authorList>
    </citation>
    <scope>NUCLEOTIDE SEQUENCE [LARGE SCALE GENOMIC DNA]</scope>
    <source>
        <strain evidence="3 4">QD168</strain>
    </source>
</reference>
<dbReference type="PROSITE" id="PS51257">
    <property type="entry name" value="PROKAR_LIPOPROTEIN"/>
    <property type="match status" value="1"/>
</dbReference>
<protein>
    <submittedName>
        <fullName evidence="3">Cell envelope protein SmpA</fullName>
    </submittedName>
</protein>
<dbReference type="Proteomes" id="UP000268070">
    <property type="component" value="Chromosome"/>
</dbReference>
<proteinExistence type="predicted"/>
<keyword evidence="3" id="KW-0946">Virion</keyword>
<feature type="chain" id="PRO_5018254667" evidence="2">
    <location>
        <begin position="19"/>
        <end position="125"/>
    </location>
</feature>
<name>A0A3G2I0E7_9BURK</name>
<keyword evidence="1 2" id="KW-0732">Signal</keyword>
<dbReference type="EMBL" id="CP032153">
    <property type="protein sequence ID" value="AYN22749.1"/>
    <property type="molecule type" value="Genomic_DNA"/>
</dbReference>
<gene>
    <name evidence="3" type="ORF">D3M96_09805</name>
</gene>
<accession>A0A3G2I0E7</accession>
<sequence length="125" mass="14366">MFKWLAVVMLSVFMVGCAARVDYNRKSIDLAIGMNKSEVRAVMGEPRRTDVNEDRERWIFWNPAIIGFTPIDNETLAQDRLVVTFVEGKVTRWGNQTYMDDAAEISRKAMENSMTLIKETQKTAQ</sequence>
<dbReference type="KEGG" id="aaqu:D3M96_09805"/>
<keyword evidence="3" id="KW-0261">Viral envelope protein</keyword>
<dbReference type="AlphaFoldDB" id="A0A3G2I0E7"/>
<evidence type="ECO:0000256" key="2">
    <source>
        <dbReference type="SAM" id="SignalP"/>
    </source>
</evidence>
<feature type="signal peptide" evidence="2">
    <location>
        <begin position="1"/>
        <end position="18"/>
    </location>
</feature>